<accession>A0A6J4RVH0</accession>
<feature type="region of interest" description="Disordered" evidence="1">
    <location>
        <begin position="1"/>
        <end position="118"/>
    </location>
</feature>
<feature type="compositionally biased region" description="Basic and acidic residues" evidence="1">
    <location>
        <begin position="45"/>
        <end position="73"/>
    </location>
</feature>
<reference evidence="2" key="1">
    <citation type="submission" date="2020-02" db="EMBL/GenBank/DDBJ databases">
        <authorList>
            <person name="Meier V. D."/>
        </authorList>
    </citation>
    <scope>NUCLEOTIDE SEQUENCE</scope>
    <source>
        <strain evidence="2">AVDCRST_MAG25</strain>
    </source>
</reference>
<feature type="non-terminal residue" evidence="2">
    <location>
        <position position="118"/>
    </location>
</feature>
<protein>
    <submittedName>
        <fullName evidence="2">Uncharacterized protein</fullName>
    </submittedName>
</protein>
<gene>
    <name evidence="2" type="ORF">AVDCRST_MAG25-2437</name>
</gene>
<organism evidence="2">
    <name type="scientific">uncultured Rubrobacteraceae bacterium</name>
    <dbReference type="NCBI Taxonomy" id="349277"/>
    <lineage>
        <taxon>Bacteria</taxon>
        <taxon>Bacillati</taxon>
        <taxon>Actinomycetota</taxon>
        <taxon>Rubrobacteria</taxon>
        <taxon>Rubrobacterales</taxon>
        <taxon>Rubrobacteraceae</taxon>
        <taxon>environmental samples</taxon>
    </lineage>
</organism>
<evidence type="ECO:0000313" key="2">
    <source>
        <dbReference type="EMBL" id="CAA9476249.1"/>
    </source>
</evidence>
<proteinExistence type="predicted"/>
<evidence type="ECO:0000256" key="1">
    <source>
        <dbReference type="SAM" id="MobiDB-lite"/>
    </source>
</evidence>
<sequence length="118" mass="13168">DRGRPLGGSGEDRGLRRRRAPGRGGPRDGAPDPRKPRGAQAGEILRQDDGPARRHRPGGDRRPGGRGEPRYQEGVRLGLLPPDGEPLRRGRARLPRRFRLLSRSARGRRRRRARPASL</sequence>
<feature type="non-terminal residue" evidence="2">
    <location>
        <position position="1"/>
    </location>
</feature>
<dbReference type="AlphaFoldDB" id="A0A6J4RVH0"/>
<feature type="compositionally biased region" description="Basic and acidic residues" evidence="1">
    <location>
        <begin position="25"/>
        <end position="35"/>
    </location>
</feature>
<name>A0A6J4RVH0_9ACTN</name>
<feature type="compositionally biased region" description="Basic residues" evidence="1">
    <location>
        <begin position="89"/>
        <end position="118"/>
    </location>
</feature>
<dbReference type="EMBL" id="CADCVI010000153">
    <property type="protein sequence ID" value="CAA9476249.1"/>
    <property type="molecule type" value="Genomic_DNA"/>
</dbReference>